<feature type="compositionally biased region" description="Polar residues" evidence="1">
    <location>
        <begin position="167"/>
        <end position="180"/>
    </location>
</feature>
<feature type="chain" id="PRO_5042018892" description="DUF1996 domain-containing protein" evidence="2">
    <location>
        <begin position="22"/>
        <end position="500"/>
    </location>
</feature>
<evidence type="ECO:0000313" key="4">
    <source>
        <dbReference type="EMBL" id="KAJ6260802.1"/>
    </source>
</evidence>
<accession>A0AAD6J2H7</accession>
<feature type="region of interest" description="Disordered" evidence="1">
    <location>
        <begin position="380"/>
        <end position="410"/>
    </location>
</feature>
<feature type="domain" description="DUF1996" evidence="3">
    <location>
        <begin position="47"/>
        <end position="309"/>
    </location>
</feature>
<dbReference type="Pfam" id="PF09362">
    <property type="entry name" value="DUF1996"/>
    <property type="match status" value="1"/>
</dbReference>
<dbReference type="Proteomes" id="UP001221413">
    <property type="component" value="Unassembled WGS sequence"/>
</dbReference>
<keyword evidence="2" id="KW-0732">Signal</keyword>
<feature type="region of interest" description="Disordered" evidence="1">
    <location>
        <begin position="144"/>
        <end position="208"/>
    </location>
</feature>
<protein>
    <recommendedName>
        <fullName evidence="3">DUF1996 domain-containing protein</fullName>
    </recommendedName>
</protein>
<evidence type="ECO:0000256" key="1">
    <source>
        <dbReference type="SAM" id="MobiDB-lite"/>
    </source>
</evidence>
<dbReference type="InterPro" id="IPR018535">
    <property type="entry name" value="DUF1996"/>
</dbReference>
<dbReference type="PANTHER" id="PTHR43662:SF11">
    <property type="entry name" value="WSC DOMAIN-CONTAINING PROTEIN"/>
    <property type="match status" value="1"/>
</dbReference>
<gene>
    <name evidence="4" type="ORF">Dda_5032</name>
</gene>
<feature type="compositionally biased region" description="Basic residues" evidence="1">
    <location>
        <begin position="483"/>
        <end position="500"/>
    </location>
</feature>
<feature type="compositionally biased region" description="Low complexity" evidence="1">
    <location>
        <begin position="394"/>
        <end position="404"/>
    </location>
</feature>
<feature type="region of interest" description="Disordered" evidence="1">
    <location>
        <begin position="464"/>
        <end position="500"/>
    </location>
</feature>
<dbReference type="AlphaFoldDB" id="A0AAD6J2H7"/>
<dbReference type="PANTHER" id="PTHR43662">
    <property type="match status" value="1"/>
</dbReference>
<evidence type="ECO:0000313" key="5">
    <source>
        <dbReference type="Proteomes" id="UP001221413"/>
    </source>
</evidence>
<evidence type="ECO:0000259" key="3">
    <source>
        <dbReference type="Pfam" id="PF09362"/>
    </source>
</evidence>
<name>A0AAD6J2H7_DREDA</name>
<evidence type="ECO:0000256" key="2">
    <source>
        <dbReference type="SAM" id="SignalP"/>
    </source>
</evidence>
<dbReference type="EMBL" id="JAQGDS010000005">
    <property type="protein sequence ID" value="KAJ6260802.1"/>
    <property type="molecule type" value="Genomic_DNA"/>
</dbReference>
<comment type="caution">
    <text evidence="4">The sequence shown here is derived from an EMBL/GenBank/DDBJ whole genome shotgun (WGS) entry which is preliminary data.</text>
</comment>
<organism evidence="4 5">
    <name type="scientific">Drechslerella dactyloides</name>
    <name type="common">Nematode-trapping fungus</name>
    <name type="synonym">Arthrobotrys dactyloides</name>
    <dbReference type="NCBI Taxonomy" id="74499"/>
    <lineage>
        <taxon>Eukaryota</taxon>
        <taxon>Fungi</taxon>
        <taxon>Dikarya</taxon>
        <taxon>Ascomycota</taxon>
        <taxon>Pezizomycotina</taxon>
        <taxon>Orbiliomycetes</taxon>
        <taxon>Orbiliales</taxon>
        <taxon>Orbiliaceae</taxon>
        <taxon>Drechslerella</taxon>
    </lineage>
</organism>
<keyword evidence="5" id="KW-1185">Reference proteome</keyword>
<proteinExistence type="predicted"/>
<reference evidence="4" key="1">
    <citation type="submission" date="2023-01" db="EMBL/GenBank/DDBJ databases">
        <title>The chitinases involved in constricting ring structure development in the nematode-trapping fungus Drechslerella dactyloides.</title>
        <authorList>
            <person name="Wang R."/>
            <person name="Zhang L."/>
            <person name="Tang P."/>
            <person name="Li S."/>
            <person name="Liang L."/>
        </authorList>
    </citation>
    <scope>NUCLEOTIDE SEQUENCE</scope>
    <source>
        <strain evidence="4">YMF1.00031</strain>
    </source>
</reference>
<sequence>MHFSTLTAALASAAAFTLTEAASKKSSRTFATVQFGGGKELTRCRLDPIVNPGGVSNHQHSVFGGNAFSADMPGDAATKATCTTANVKNDHSNYWVPSLYFKSPDDGTLYPVELFYPKVYYFFEPTNDEIKAFPKGFRMLAGDTSLRAPPSPAKDNLDPSKGPITPVQWTCPRSDSNSKSPLYPANSDGKHGVGIQDPSNGGQGWGFPDQECDGYASPLRADIHFPSCVNPNVDPANYKENSCYPSDNGQGGQDCPKGWIHVPHVFMEVYWNTLVFQDKWEKGKGNTPWVLSNGDTTGYSLHADFLNGWDTETLQYAIDNCDPGNDGLLKCPGLPGGATSEDEMKACKVTCPLGESDAIGTPMPGNKLLGNNPFSGYQAAPYAAPGGSDSDSSVAPQPVAPVKAAEADRPSTTMYALPASSKPEAQGANPQANPGGHTAYTSVYNIHTVIKTITVPAGGVTPAPVPAPPVAKGKKKEDCTTTTRRRHHRGRRHSHRALDY</sequence>
<feature type="signal peptide" evidence="2">
    <location>
        <begin position="1"/>
        <end position="21"/>
    </location>
</feature>